<keyword evidence="3" id="KW-1185">Reference proteome</keyword>
<dbReference type="OrthoDB" id="3629087at2"/>
<reference evidence="2 3" key="1">
    <citation type="submission" date="2019-06" db="EMBL/GenBank/DDBJ databases">
        <title>Sequencing the genomes of 1000 actinobacteria strains.</title>
        <authorList>
            <person name="Klenk H.-P."/>
        </authorList>
    </citation>
    <scope>NUCLEOTIDE SEQUENCE [LARGE SCALE GENOMIC DNA]</scope>
    <source>
        <strain evidence="2 3">DSM 45679</strain>
    </source>
</reference>
<dbReference type="RefSeq" id="WP_141997530.1">
    <property type="nucleotide sequence ID" value="NZ_VFML01000001.1"/>
</dbReference>
<comment type="caution">
    <text evidence="2">The sequence shown here is derived from an EMBL/GenBank/DDBJ whole genome shotgun (WGS) entry which is preliminary data.</text>
</comment>
<dbReference type="Proteomes" id="UP000320876">
    <property type="component" value="Unassembled WGS sequence"/>
</dbReference>
<gene>
    <name evidence="2" type="ORF">FB471_2218</name>
</gene>
<keyword evidence="1" id="KW-1133">Transmembrane helix</keyword>
<name>A0A542DHC3_AMYCI</name>
<accession>A0A542DHC3</accession>
<evidence type="ECO:0000313" key="3">
    <source>
        <dbReference type="Proteomes" id="UP000320876"/>
    </source>
</evidence>
<evidence type="ECO:0008006" key="4">
    <source>
        <dbReference type="Google" id="ProtNLM"/>
    </source>
</evidence>
<keyword evidence="1" id="KW-0812">Transmembrane</keyword>
<protein>
    <recommendedName>
        <fullName evidence="4">PH (Pleckstrin Homology) domain-containing protein</fullName>
    </recommendedName>
</protein>
<sequence>MPVSSKDRERCRALLREGDSIRYLFLGTAIWLGFGPVRAQFYVVVADSEVLVIGRSWFGGRPKAVWHRYPRRIRLGPVREQPSVGPMITLGSLHLEIDEEFVSVIRAADAEISEEDVLPPDPLPDL</sequence>
<dbReference type="AlphaFoldDB" id="A0A542DHC3"/>
<evidence type="ECO:0000313" key="2">
    <source>
        <dbReference type="EMBL" id="TQJ02487.1"/>
    </source>
</evidence>
<proteinExistence type="predicted"/>
<evidence type="ECO:0000256" key="1">
    <source>
        <dbReference type="SAM" id="Phobius"/>
    </source>
</evidence>
<dbReference type="EMBL" id="VFML01000001">
    <property type="protein sequence ID" value="TQJ02487.1"/>
    <property type="molecule type" value="Genomic_DNA"/>
</dbReference>
<feature type="transmembrane region" description="Helical" evidence="1">
    <location>
        <begin position="21"/>
        <end position="43"/>
    </location>
</feature>
<organism evidence="2 3">
    <name type="scientific">Amycolatopsis cihanbeyliensis</name>
    <dbReference type="NCBI Taxonomy" id="1128664"/>
    <lineage>
        <taxon>Bacteria</taxon>
        <taxon>Bacillati</taxon>
        <taxon>Actinomycetota</taxon>
        <taxon>Actinomycetes</taxon>
        <taxon>Pseudonocardiales</taxon>
        <taxon>Pseudonocardiaceae</taxon>
        <taxon>Amycolatopsis</taxon>
    </lineage>
</organism>
<keyword evidence="1" id="KW-0472">Membrane</keyword>